<reference evidence="9 10" key="1">
    <citation type="submission" date="2018-09" db="EMBL/GenBank/DDBJ databases">
        <title>Sphingomonas sp. DAC4.</title>
        <authorList>
            <person name="Seo T."/>
        </authorList>
    </citation>
    <scope>NUCLEOTIDE SEQUENCE [LARGE SCALE GENOMIC DNA]</scope>
    <source>
        <strain evidence="9 10">DAC4</strain>
    </source>
</reference>
<dbReference type="InterPro" id="IPR050710">
    <property type="entry name" value="Band7/mec-2_domain"/>
</dbReference>
<dbReference type="AlphaFoldDB" id="A0A418Q282"/>
<evidence type="ECO:0000256" key="4">
    <source>
        <dbReference type="ARBA" id="ARBA00022989"/>
    </source>
</evidence>
<keyword evidence="5 6" id="KW-0472">Membrane</keyword>
<dbReference type="SMART" id="SM00244">
    <property type="entry name" value="PHB"/>
    <property type="match status" value="1"/>
</dbReference>
<dbReference type="Pfam" id="PF01145">
    <property type="entry name" value="Band_7"/>
    <property type="match status" value="1"/>
</dbReference>
<evidence type="ECO:0000256" key="2">
    <source>
        <dbReference type="ARBA" id="ARBA00006971"/>
    </source>
</evidence>
<feature type="region of interest" description="Disordered" evidence="7">
    <location>
        <begin position="1"/>
        <end position="82"/>
    </location>
</feature>
<dbReference type="PANTHER" id="PTHR43327:SF2">
    <property type="entry name" value="MODULATOR OF FTSH PROTEASE HFLK"/>
    <property type="match status" value="1"/>
</dbReference>
<dbReference type="SUPFAM" id="SSF117892">
    <property type="entry name" value="Band 7/SPFH domain"/>
    <property type="match status" value="1"/>
</dbReference>
<evidence type="ECO:0000256" key="1">
    <source>
        <dbReference type="ARBA" id="ARBA00004167"/>
    </source>
</evidence>
<comment type="caution">
    <text evidence="9">The sequence shown here is derived from an EMBL/GenBank/DDBJ whole genome shotgun (WGS) entry which is preliminary data.</text>
</comment>
<protein>
    <recommendedName>
        <fullName evidence="6">Protein HflK</fullName>
    </recommendedName>
</protein>
<feature type="compositionally biased region" description="Gly residues" evidence="7">
    <location>
        <begin position="72"/>
        <end position="82"/>
    </location>
</feature>
<keyword evidence="9" id="KW-0645">Protease</keyword>
<dbReference type="PANTHER" id="PTHR43327">
    <property type="entry name" value="STOMATIN-LIKE PROTEIN 2, MITOCHONDRIAL"/>
    <property type="match status" value="1"/>
</dbReference>
<comment type="similarity">
    <text evidence="2 6">Belongs to the band 7/mec-2 family. HflK subfamily.</text>
</comment>
<comment type="function">
    <text evidence="6">HflC and HflK could encode or regulate a protease.</text>
</comment>
<dbReference type="GO" id="GO:0016020">
    <property type="term" value="C:membrane"/>
    <property type="evidence" value="ECO:0007669"/>
    <property type="project" value="UniProtKB-SubCell"/>
</dbReference>
<feature type="domain" description="Band 7" evidence="8">
    <location>
        <begin position="108"/>
        <end position="274"/>
    </location>
</feature>
<proteinExistence type="inferred from homology"/>
<keyword evidence="10" id="KW-1185">Reference proteome</keyword>
<feature type="transmembrane region" description="Helical" evidence="6">
    <location>
        <begin position="92"/>
        <end position="110"/>
    </location>
</feature>
<accession>A0A418Q282</accession>
<keyword evidence="3 6" id="KW-0812">Transmembrane</keyword>
<keyword evidence="9" id="KW-0378">Hydrolase</keyword>
<dbReference type="NCBIfam" id="TIGR01933">
    <property type="entry name" value="hflK"/>
    <property type="match status" value="1"/>
</dbReference>
<name>A0A418Q282_9SPHN</name>
<organism evidence="9 10">
    <name type="scientific">Sphingomonas edaphi</name>
    <dbReference type="NCBI Taxonomy" id="2315689"/>
    <lineage>
        <taxon>Bacteria</taxon>
        <taxon>Pseudomonadati</taxon>
        <taxon>Pseudomonadota</taxon>
        <taxon>Alphaproteobacteria</taxon>
        <taxon>Sphingomonadales</taxon>
        <taxon>Sphingomonadaceae</taxon>
        <taxon>Sphingomonas</taxon>
    </lineage>
</organism>
<gene>
    <name evidence="9" type="primary">hflK</name>
    <name evidence="9" type="ORF">D3M59_04070</name>
</gene>
<dbReference type="CDD" id="cd03404">
    <property type="entry name" value="SPFH_HflK"/>
    <property type="match status" value="1"/>
</dbReference>
<comment type="subcellular location">
    <subcellularLocation>
        <location evidence="1">Membrane</location>
        <topology evidence="1">Single-pass membrane protein</topology>
    </subcellularLocation>
</comment>
<dbReference type="InterPro" id="IPR036013">
    <property type="entry name" value="Band_7/SPFH_dom_sf"/>
</dbReference>
<dbReference type="Proteomes" id="UP000285023">
    <property type="component" value="Unassembled WGS sequence"/>
</dbReference>
<dbReference type="EMBL" id="QXTF01000001">
    <property type="protein sequence ID" value="RIX32156.1"/>
    <property type="molecule type" value="Genomic_DNA"/>
</dbReference>
<dbReference type="RefSeq" id="WP_119531817.1">
    <property type="nucleotide sequence ID" value="NZ_QXTF01000001.1"/>
</dbReference>
<keyword evidence="4 6" id="KW-1133">Transmembrane helix</keyword>
<evidence type="ECO:0000313" key="10">
    <source>
        <dbReference type="Proteomes" id="UP000285023"/>
    </source>
</evidence>
<comment type="subunit">
    <text evidence="6">HflC and HflK may interact to form a multimeric complex.</text>
</comment>
<evidence type="ECO:0000256" key="5">
    <source>
        <dbReference type="ARBA" id="ARBA00023136"/>
    </source>
</evidence>
<evidence type="ECO:0000256" key="6">
    <source>
        <dbReference type="RuleBase" id="RU364113"/>
    </source>
</evidence>
<evidence type="ECO:0000313" key="9">
    <source>
        <dbReference type="EMBL" id="RIX32156.1"/>
    </source>
</evidence>
<dbReference type="GO" id="GO:0006508">
    <property type="term" value="P:proteolysis"/>
    <property type="evidence" value="ECO:0007669"/>
    <property type="project" value="UniProtKB-KW"/>
</dbReference>
<dbReference type="GO" id="GO:0008233">
    <property type="term" value="F:peptidase activity"/>
    <property type="evidence" value="ECO:0007669"/>
    <property type="project" value="UniProtKB-KW"/>
</dbReference>
<dbReference type="Gene3D" id="3.30.479.30">
    <property type="entry name" value="Band 7 domain"/>
    <property type="match status" value="1"/>
</dbReference>
<evidence type="ECO:0000256" key="7">
    <source>
        <dbReference type="SAM" id="MobiDB-lite"/>
    </source>
</evidence>
<dbReference type="OrthoDB" id="9779595at2"/>
<dbReference type="InterPro" id="IPR001107">
    <property type="entry name" value="Band_7"/>
</dbReference>
<evidence type="ECO:0000259" key="8">
    <source>
        <dbReference type="SMART" id="SM00244"/>
    </source>
</evidence>
<evidence type="ECO:0000256" key="3">
    <source>
        <dbReference type="ARBA" id="ARBA00022692"/>
    </source>
</evidence>
<sequence length="365" mass="39811">MTIFSGWGARGRALFSDNKGPWGSPPGSGGGQEPPPDNGPSGPWSETPKRRAAGSRPAASSLDDFLRKSRGRLGGGPGGGGINFGGRPDRSMLMWAVIGIAALWFLFTTMHRIAPEERGVVTRFGRYSHTLSPGIGLTLPSPIDRVQKVNVEEIRPIDLGSAAEETLMLTGDQNIIDIAYQIRWNIRDPEQYLFELATPEDTIRQVAESSMRMIVGQVTLQDAIGNKRGEIEARVAEEMQQTLDSYQSGVVIQGVAIKQADPPAAVNDAFKDVTAAQQDAQSYINDANAYAMQLRQKAQGEATAFDKVYEQYRLAPGVTKRRMYYETMERVLGGVDKTIVETPGVTPYLPLNELKRSAPRTGEGQ</sequence>
<dbReference type="InterPro" id="IPR010201">
    <property type="entry name" value="HflK"/>
</dbReference>